<dbReference type="Proteomes" id="UP000006692">
    <property type="component" value="Chromosome"/>
</dbReference>
<dbReference type="Pfam" id="PF13561">
    <property type="entry name" value="adh_short_C2"/>
    <property type="match status" value="1"/>
</dbReference>
<dbReference type="STRING" id="994484.PSEBR_a3467"/>
<organism evidence="3 4">
    <name type="scientific">Pseudomonas brassicacearum (strain NFM421)</name>
    <dbReference type="NCBI Taxonomy" id="994484"/>
    <lineage>
        <taxon>Bacteria</taxon>
        <taxon>Pseudomonadati</taxon>
        <taxon>Pseudomonadota</taxon>
        <taxon>Gammaproteobacteria</taxon>
        <taxon>Pseudomonadales</taxon>
        <taxon>Pseudomonadaceae</taxon>
        <taxon>Pseudomonas</taxon>
    </lineage>
</organism>
<dbReference type="SMART" id="SM00822">
    <property type="entry name" value="PKS_KR"/>
    <property type="match status" value="1"/>
</dbReference>
<proteinExistence type="inferred from homology"/>
<evidence type="ECO:0000256" key="1">
    <source>
        <dbReference type="ARBA" id="ARBA00006484"/>
    </source>
</evidence>
<accession>F2K7X7</accession>
<evidence type="ECO:0000259" key="2">
    <source>
        <dbReference type="SMART" id="SM00822"/>
    </source>
</evidence>
<dbReference type="FunFam" id="3.40.50.720:FF:000290">
    <property type="entry name" value="SDR family oxidoreductase"/>
    <property type="match status" value="1"/>
</dbReference>
<evidence type="ECO:0000313" key="4">
    <source>
        <dbReference type="Proteomes" id="UP000006692"/>
    </source>
</evidence>
<dbReference type="SUPFAM" id="SSF51735">
    <property type="entry name" value="NAD(P)-binding Rossmann-fold domains"/>
    <property type="match status" value="1"/>
</dbReference>
<dbReference type="NCBIfam" id="NF009383">
    <property type="entry name" value="PRK12742.1"/>
    <property type="match status" value="1"/>
</dbReference>
<feature type="domain" description="Ketoreductase" evidence="2">
    <location>
        <begin position="17"/>
        <end position="192"/>
    </location>
</feature>
<dbReference type="InterPro" id="IPR036291">
    <property type="entry name" value="NAD(P)-bd_dom_sf"/>
</dbReference>
<dbReference type="InterPro" id="IPR057326">
    <property type="entry name" value="KR_dom"/>
</dbReference>
<dbReference type="KEGG" id="pba:PSEBR_a3467"/>
<dbReference type="CDD" id="cd05233">
    <property type="entry name" value="SDR_c"/>
    <property type="match status" value="1"/>
</dbReference>
<comment type="similarity">
    <text evidence="1">Belongs to the short-chain dehydrogenases/reductases (SDR) family.</text>
</comment>
<dbReference type="EMBL" id="CP002585">
    <property type="protein sequence ID" value="AEA69798.1"/>
    <property type="molecule type" value="Genomic_DNA"/>
</dbReference>
<protein>
    <submittedName>
        <fullName evidence="3">Putative dehydrogenase</fullName>
    </submittedName>
</protein>
<dbReference type="PANTHER" id="PTHR43943:SF2">
    <property type="entry name" value="DEHYDROGENASE_REDUCTASE 4"/>
    <property type="match status" value="1"/>
</dbReference>
<reference evidence="3 4" key="1">
    <citation type="journal article" date="2011" name="J. Bacteriol.">
        <title>Complete genome sequence of a beneficial plant root-associated bacterium, Pseudomonas brassicacearum.</title>
        <authorList>
            <person name="Ortet P."/>
            <person name="Barakat M."/>
            <person name="Lalaouna D."/>
            <person name="Fochesato S."/>
            <person name="Barbe V."/>
            <person name="Vacherie B."/>
            <person name="Santaella C."/>
            <person name="Heulin T."/>
            <person name="Achouak W."/>
        </authorList>
    </citation>
    <scope>NUCLEOTIDE SEQUENCE [LARGE SCALE GENOMIC DNA]</scope>
    <source>
        <strain evidence="3 4">NFM421</strain>
    </source>
</reference>
<dbReference type="PRINTS" id="PR00080">
    <property type="entry name" value="SDRFAMILY"/>
</dbReference>
<gene>
    <name evidence="3" type="ORF">PSEBR_a3467</name>
</gene>
<dbReference type="Gene3D" id="3.40.50.720">
    <property type="entry name" value="NAD(P)-binding Rossmann-like Domain"/>
    <property type="match status" value="1"/>
</dbReference>
<dbReference type="PANTHER" id="PTHR43943">
    <property type="entry name" value="DEHYDROGENASE/REDUCTASE (SDR FAMILY) MEMBER 4"/>
    <property type="match status" value="1"/>
</dbReference>
<sequence>MRYINQEGTFMSDFKNKSVLVLGGSRGIGAAIVRRFAADGAKVAFTYSGSPEAAHSLATETGASAYSTDSADRDAVITRVRDSGPLDILIVNSGIAIFGDALEQDPDAIDRLFRINVQAPYHASVEAARQMPAGGRIIVIGSVNGDRMPIPGMASYALSKSALQGMARGLSRDFGPRGITINIVQPGPIDTEANPANGPMKDLMHSFMAIKRHGRSEEVAGMVAWLAGPEAGFVTGAMHTIDGAFGA</sequence>
<dbReference type="HOGENOM" id="CLU_010194_1_3_6"/>
<name>F2K7X7_PSEBN</name>
<dbReference type="InterPro" id="IPR002347">
    <property type="entry name" value="SDR_fam"/>
</dbReference>
<reference key="2">
    <citation type="submission" date="2011-03" db="EMBL/GenBank/DDBJ databases">
        <title>Complete Genome Sequence of a beneficial plant roots-associated bacterium Pseudomonas brassicacearum.</title>
        <authorList>
            <person name="Ortet P."/>
            <person name="Barakat M."/>
            <person name="Lalaouna D."/>
            <person name="Fochesato S."/>
            <person name="Barbe V."/>
            <person name="Santaella C."/>
            <person name="Heulin T."/>
            <person name="Achouak W."/>
        </authorList>
    </citation>
    <scope>NUCLEOTIDE SEQUENCE</scope>
    <source>
        <strain>NFM421</strain>
    </source>
</reference>
<dbReference type="PRINTS" id="PR00081">
    <property type="entry name" value="GDHRDH"/>
</dbReference>
<dbReference type="AlphaFoldDB" id="F2K7X7"/>
<evidence type="ECO:0000313" key="3">
    <source>
        <dbReference type="EMBL" id="AEA69798.1"/>
    </source>
</evidence>